<dbReference type="EMBL" id="AFNV02000020">
    <property type="protein sequence ID" value="ERJ18322.1"/>
    <property type="molecule type" value="Genomic_DNA"/>
</dbReference>
<comment type="caution">
    <text evidence="4">Lacks conserved residue(s) required for the propagation of feature annotation.</text>
</comment>
<keyword evidence="1 4" id="KW-0521">NADP</keyword>
<feature type="binding site" evidence="4">
    <location>
        <begin position="75"/>
        <end position="79"/>
    </location>
    <ligand>
        <name>NADP(+)</name>
        <dbReference type="ChEBI" id="CHEBI:58349"/>
    </ligand>
</feature>
<protein>
    <recommendedName>
        <fullName evidence="4">ADP-L-glycero-D-manno-heptose-6-epimerase</fullName>
        <ecNumber evidence="4">5.1.3.20</ecNumber>
    </recommendedName>
    <alternativeName>
        <fullName evidence="4">ADP-L-glycero-beta-D-manno-heptose-6-epimerase</fullName>
        <shortName evidence="4">ADP-glyceromanno-heptose 6-epimerase</shortName>
        <shortName evidence="4">ADP-hep 6-epimerase</shortName>
        <shortName evidence="4">AGME</shortName>
    </alternativeName>
</protein>
<dbReference type="Pfam" id="PF01370">
    <property type="entry name" value="Epimerase"/>
    <property type="match status" value="1"/>
</dbReference>
<evidence type="ECO:0000256" key="3">
    <source>
        <dbReference type="ARBA" id="ARBA00023277"/>
    </source>
</evidence>
<dbReference type="GO" id="GO:0097171">
    <property type="term" value="P:ADP-L-glycero-beta-D-manno-heptose biosynthetic process"/>
    <property type="evidence" value="ECO:0007669"/>
    <property type="project" value="UniProtKB-UniPathway"/>
</dbReference>
<gene>
    <name evidence="4 6" type="primary">hldD</name>
    <name evidence="6" type="ORF">SSPSH_002782</name>
</gene>
<feature type="binding site" evidence="4">
    <location>
        <position position="186"/>
    </location>
    <ligand>
        <name>substrate</name>
    </ligand>
</feature>
<dbReference type="CDD" id="cd05248">
    <property type="entry name" value="ADP_GME_SDR_e"/>
    <property type="match status" value="1"/>
</dbReference>
<keyword evidence="2 4" id="KW-0413">Isomerase</keyword>
<dbReference type="PANTHER" id="PTHR43103">
    <property type="entry name" value="NUCLEOSIDE-DIPHOSPHATE-SUGAR EPIMERASE"/>
    <property type="match status" value="1"/>
</dbReference>
<dbReference type="STRING" id="1033802.SSPSH_002782"/>
<comment type="subunit">
    <text evidence="4">Homopentamer.</text>
</comment>
<dbReference type="AlphaFoldDB" id="U2EJ11"/>
<dbReference type="EC" id="5.1.3.20" evidence="4"/>
<evidence type="ECO:0000259" key="5">
    <source>
        <dbReference type="Pfam" id="PF01370"/>
    </source>
</evidence>
<dbReference type="SUPFAM" id="SSF51735">
    <property type="entry name" value="NAD(P)-binding Rossmann-fold domains"/>
    <property type="match status" value="1"/>
</dbReference>
<feature type="domain" description="NAD-dependent epimerase/dehydratase" evidence="5">
    <location>
        <begin position="2"/>
        <end position="240"/>
    </location>
</feature>
<feature type="binding site" evidence="4">
    <location>
        <position position="168"/>
    </location>
    <ligand>
        <name>substrate</name>
    </ligand>
</feature>
<dbReference type="UniPathway" id="UPA00356">
    <property type="reaction ID" value="UER00440"/>
</dbReference>
<dbReference type="eggNOG" id="COG0451">
    <property type="taxonomic scope" value="Bacteria"/>
</dbReference>
<evidence type="ECO:0000256" key="4">
    <source>
        <dbReference type="HAMAP-Rule" id="MF_01601"/>
    </source>
</evidence>
<dbReference type="InterPro" id="IPR011912">
    <property type="entry name" value="Heptose_epim"/>
</dbReference>
<evidence type="ECO:0000256" key="1">
    <source>
        <dbReference type="ARBA" id="ARBA00022857"/>
    </source>
</evidence>
<comment type="similarity">
    <text evidence="4">Belongs to the NAD(P)-dependent epimerase/dehydratase family. HldD subfamily.</text>
</comment>
<proteinExistence type="inferred from homology"/>
<organism evidence="6 7">
    <name type="scientific">Salinisphaera shabanensis E1L3A</name>
    <dbReference type="NCBI Taxonomy" id="1033802"/>
    <lineage>
        <taxon>Bacteria</taxon>
        <taxon>Pseudomonadati</taxon>
        <taxon>Pseudomonadota</taxon>
        <taxon>Gammaproteobacteria</taxon>
        <taxon>Salinisphaerales</taxon>
        <taxon>Salinisphaeraceae</taxon>
        <taxon>Salinisphaera</taxon>
    </lineage>
</organism>
<keyword evidence="3 4" id="KW-0119">Carbohydrate metabolism</keyword>
<feature type="active site" description="Proton acceptor" evidence="4">
    <location>
        <position position="177"/>
    </location>
</feature>
<feature type="binding site" evidence="4">
    <location>
        <begin position="200"/>
        <end position="203"/>
    </location>
    <ligand>
        <name>substrate</name>
    </ligand>
</feature>
<feature type="binding site" evidence="4">
    <location>
        <position position="169"/>
    </location>
    <ligand>
        <name>NADP(+)</name>
        <dbReference type="ChEBI" id="CHEBI:58349"/>
    </ligand>
</feature>
<reference evidence="6 7" key="1">
    <citation type="journal article" date="2011" name="J. Bacteriol.">
        <title>Genome sequence of Salinisphaera shabanensis, a gammaproteobacterium from the harsh, variable environment of the brine-seawater interface of the Shaban Deep in the Red Sea.</title>
        <authorList>
            <person name="Antunes A."/>
            <person name="Alam I."/>
            <person name="Bajic V.B."/>
            <person name="Stingl U."/>
        </authorList>
    </citation>
    <scope>NUCLEOTIDE SEQUENCE [LARGE SCALE GENOMIC DNA]</scope>
    <source>
        <strain evidence="6 7">E1L3A</strain>
    </source>
</reference>
<feature type="binding site" evidence="4">
    <location>
        <position position="179"/>
    </location>
    <ligand>
        <name>substrate</name>
    </ligand>
</feature>
<dbReference type="NCBIfam" id="TIGR02197">
    <property type="entry name" value="heptose_epim"/>
    <property type="match status" value="1"/>
</dbReference>
<dbReference type="OrthoDB" id="9803010at2"/>
<evidence type="ECO:0000256" key="2">
    <source>
        <dbReference type="ARBA" id="ARBA00023235"/>
    </source>
</evidence>
<accession>U2EJ11</accession>
<sequence>MIIVTGAAGFIGSNIVAGLNARGERDILIVDDMSDGQKCLNLADLDFSDYLEYDDLIARIEAGDNLGDIRAVFHQGACSDTTEWDGRYVMARNYRYSKSLHDWCVARAIPFIYASSASVYGMGPDFVEKRQAERPLNMYAFSKFAFDQYVRAQSATTKSQVAGLRYFNVYGPREQHKGKMASVAWHFSRQIEADDECRLFEGAEGFGDGEQRRDFVYVGDCVDVNLWLLDSGVSGIFNCGTGRSQTFNDVADAVIAWYGRGEKRYIEFPQSLVGRYQSFTQANIDALRAAGYGPAFATVGEGVARYLDWLADRGEADKHAGQAE</sequence>
<comment type="function">
    <text evidence="4">Catalyzes the interconversion between ADP-D-glycero-beta-D-manno-heptose and ADP-L-glycero-beta-D-manno-heptose via an epimerization at carbon 6 of the heptose.</text>
</comment>
<dbReference type="Gene3D" id="3.40.50.720">
    <property type="entry name" value="NAD(P)-binding Rossmann-like Domain"/>
    <property type="match status" value="1"/>
</dbReference>
<feature type="binding site" evidence="4">
    <location>
        <position position="143"/>
    </location>
    <ligand>
        <name>NADP(+)</name>
        <dbReference type="ChEBI" id="CHEBI:58349"/>
    </ligand>
</feature>
<feature type="binding site" evidence="4">
    <location>
        <position position="213"/>
    </location>
    <ligand>
        <name>substrate</name>
    </ligand>
</feature>
<comment type="caution">
    <text evidence="6">The sequence shown here is derived from an EMBL/GenBank/DDBJ whole genome shotgun (WGS) entry which is preliminary data.</text>
</comment>
<dbReference type="PANTHER" id="PTHR43103:SF3">
    <property type="entry name" value="ADP-L-GLYCERO-D-MANNO-HEPTOSE-6-EPIMERASE"/>
    <property type="match status" value="1"/>
</dbReference>
<comment type="domain">
    <text evidence="4">Contains a large N-terminal NADP-binding domain, and a smaller C-terminal substrate-binding domain.</text>
</comment>
<dbReference type="GO" id="GO:0005975">
    <property type="term" value="P:carbohydrate metabolic process"/>
    <property type="evidence" value="ECO:0007669"/>
    <property type="project" value="UniProtKB-UniRule"/>
</dbReference>
<dbReference type="RefSeq" id="WP_006913545.1">
    <property type="nucleotide sequence ID" value="NZ_AFNV02000020.1"/>
</dbReference>
<dbReference type="HAMAP" id="MF_01601">
    <property type="entry name" value="Heptose_epimerase"/>
    <property type="match status" value="1"/>
</dbReference>
<feature type="binding site" evidence="4">
    <location>
        <position position="177"/>
    </location>
    <ligand>
        <name>NADP(+)</name>
        <dbReference type="ChEBI" id="CHEBI:58349"/>
    </ligand>
</feature>
<comment type="pathway">
    <text evidence="4">Nucleotide-sugar biosynthesis; ADP-L-glycero-beta-D-manno-heptose biosynthesis; ADP-L-glycero-beta-D-manno-heptose from D-glycero-beta-D-manno-heptose 7-phosphate: step 4/4.</text>
</comment>
<name>U2EJ11_9GAMM</name>
<feature type="binding site" evidence="4">
    <location>
        <position position="276"/>
    </location>
    <ligand>
        <name>substrate</name>
    </ligand>
</feature>
<dbReference type="Proteomes" id="UP000006242">
    <property type="component" value="Unassembled WGS sequence"/>
</dbReference>
<dbReference type="GO" id="GO:0050661">
    <property type="term" value="F:NADP binding"/>
    <property type="evidence" value="ECO:0007669"/>
    <property type="project" value="InterPro"/>
</dbReference>
<evidence type="ECO:0000313" key="7">
    <source>
        <dbReference type="Proteomes" id="UP000006242"/>
    </source>
</evidence>
<evidence type="ECO:0000313" key="6">
    <source>
        <dbReference type="EMBL" id="ERJ18322.1"/>
    </source>
</evidence>
<dbReference type="Gene3D" id="3.90.25.10">
    <property type="entry name" value="UDP-galactose 4-epimerase, domain 1"/>
    <property type="match status" value="1"/>
</dbReference>
<feature type="binding site" evidence="4">
    <location>
        <position position="38"/>
    </location>
    <ligand>
        <name>NADP(+)</name>
        <dbReference type="ChEBI" id="CHEBI:58349"/>
    </ligand>
</feature>
<keyword evidence="7" id="KW-1185">Reference proteome</keyword>
<feature type="binding site" evidence="4">
    <location>
        <begin position="10"/>
        <end position="11"/>
    </location>
    <ligand>
        <name>NADP(+)</name>
        <dbReference type="ChEBI" id="CHEBI:58349"/>
    </ligand>
</feature>
<dbReference type="InterPro" id="IPR036291">
    <property type="entry name" value="NAD(P)-bd_dom_sf"/>
</dbReference>
<reference evidence="6 7" key="2">
    <citation type="journal article" date="2013" name="PLoS ONE">
        <title>INDIGO - INtegrated Data Warehouse of MIcrobial GenOmes with Examples from the Red Sea Extremophiles.</title>
        <authorList>
            <person name="Alam I."/>
            <person name="Antunes A."/>
            <person name="Kamau A.A."/>
            <person name="Ba Alawi W."/>
            <person name="Kalkatawi M."/>
            <person name="Stingl U."/>
            <person name="Bajic V.B."/>
        </authorList>
    </citation>
    <scope>NUCLEOTIDE SEQUENCE [LARGE SCALE GENOMIC DNA]</scope>
    <source>
        <strain evidence="6 7">E1L3A</strain>
    </source>
</reference>
<feature type="binding site" evidence="4">
    <location>
        <begin position="31"/>
        <end position="32"/>
    </location>
    <ligand>
        <name>NADP(+)</name>
        <dbReference type="ChEBI" id="CHEBI:58349"/>
    </ligand>
</feature>
<dbReference type="InterPro" id="IPR001509">
    <property type="entry name" value="Epimerase_deHydtase"/>
</dbReference>
<feature type="active site" description="Proton acceptor" evidence="4">
    <location>
        <position position="139"/>
    </location>
</feature>
<comment type="catalytic activity">
    <reaction evidence="4">
        <text>ADP-D-glycero-beta-D-manno-heptose = ADP-L-glycero-beta-D-manno-heptose</text>
        <dbReference type="Rhea" id="RHEA:17577"/>
        <dbReference type="ChEBI" id="CHEBI:59967"/>
        <dbReference type="ChEBI" id="CHEBI:61506"/>
        <dbReference type="EC" id="5.1.3.20"/>
    </reaction>
</comment>
<comment type="cofactor">
    <cofactor evidence="4">
        <name>NADP(+)</name>
        <dbReference type="ChEBI" id="CHEBI:58349"/>
    </cofactor>
    <text evidence="4">Binds 1 NADP(+) per subunit.</text>
</comment>
<dbReference type="GO" id="GO:0008712">
    <property type="term" value="F:ADP-glyceromanno-heptose 6-epimerase activity"/>
    <property type="evidence" value="ECO:0007669"/>
    <property type="project" value="UniProtKB-UniRule"/>
</dbReference>